<organism evidence="2">
    <name type="scientific">Lotharella globosa</name>
    <dbReference type="NCBI Taxonomy" id="91324"/>
    <lineage>
        <taxon>Eukaryota</taxon>
        <taxon>Sar</taxon>
        <taxon>Rhizaria</taxon>
        <taxon>Cercozoa</taxon>
        <taxon>Chlorarachniophyceae</taxon>
        <taxon>Lotharella</taxon>
    </lineage>
</organism>
<sequence>MASSQSGDRGKGRKRLRCPTLKSPNPLCEGSKRHQRKILLHFPPKRTEGVREGKQSHHFVMVDVAQHEGQASSALESQVRSWPLWLSSLVVAYVGERGWGGRESKGDCFDIAFSPSNMEIYWEGSLLSYSSYKSGNWKHTTVAVGGEIVFSEKAKCRTDSDMYPESNVEVIRNVTRNPTKMAPLYHFAKRCGRQTLRSSMDAIAANVYTVKSRVYPPVGGSRVQTYVDKALDANRTLRTQVLNCEIEVVTCSDDDQQFHQVRISFGNTSFIILSDVNPQQAEQGNALSSRLANFFARYGSIAYSR</sequence>
<feature type="region of interest" description="Disordered" evidence="1">
    <location>
        <begin position="1"/>
        <end position="31"/>
    </location>
</feature>
<dbReference type="EMBL" id="HBIV01009069">
    <property type="protein sequence ID" value="CAE0654457.1"/>
    <property type="molecule type" value="Transcribed_RNA"/>
</dbReference>
<evidence type="ECO:0000256" key="1">
    <source>
        <dbReference type="SAM" id="MobiDB-lite"/>
    </source>
</evidence>
<name>A0A7S3YKE3_9EUKA</name>
<protein>
    <submittedName>
        <fullName evidence="2">Uncharacterized protein</fullName>
    </submittedName>
</protein>
<accession>A0A7S3YKE3</accession>
<reference evidence="2" key="1">
    <citation type="submission" date="2021-01" db="EMBL/GenBank/DDBJ databases">
        <authorList>
            <person name="Corre E."/>
            <person name="Pelletier E."/>
            <person name="Niang G."/>
            <person name="Scheremetjew M."/>
            <person name="Finn R."/>
            <person name="Kale V."/>
            <person name="Holt S."/>
            <person name="Cochrane G."/>
            <person name="Meng A."/>
            <person name="Brown T."/>
            <person name="Cohen L."/>
        </authorList>
    </citation>
    <scope>NUCLEOTIDE SEQUENCE</scope>
    <source>
        <strain evidence="2">CCCM811</strain>
    </source>
</reference>
<evidence type="ECO:0000313" key="2">
    <source>
        <dbReference type="EMBL" id="CAE0654457.1"/>
    </source>
</evidence>
<dbReference type="AlphaFoldDB" id="A0A7S3YKE3"/>
<proteinExistence type="predicted"/>
<gene>
    <name evidence="2" type="ORF">LGLO00237_LOCUS6842</name>
</gene>